<evidence type="ECO:0000313" key="4">
    <source>
        <dbReference type="Proteomes" id="UP001215598"/>
    </source>
</evidence>
<keyword evidence="1" id="KW-1133">Transmembrane helix</keyword>
<proteinExistence type="predicted"/>
<feature type="transmembrane region" description="Helical" evidence="1">
    <location>
        <begin position="14"/>
        <end position="35"/>
    </location>
</feature>
<keyword evidence="1" id="KW-0812">Transmembrane</keyword>
<dbReference type="Proteomes" id="UP001215598">
    <property type="component" value="Unassembled WGS sequence"/>
</dbReference>
<dbReference type="AlphaFoldDB" id="A0AAD7KDX1"/>
<keyword evidence="4" id="KW-1185">Reference proteome</keyword>
<evidence type="ECO:0000256" key="1">
    <source>
        <dbReference type="SAM" id="Phobius"/>
    </source>
</evidence>
<evidence type="ECO:0000313" key="3">
    <source>
        <dbReference type="EMBL" id="KAJ7782774.1"/>
    </source>
</evidence>
<feature type="domain" description="DUF6533" evidence="2">
    <location>
        <begin position="23"/>
        <end position="66"/>
    </location>
</feature>
<accession>A0AAD7KDX1</accession>
<feature type="transmembrane region" description="Helical" evidence="1">
    <location>
        <begin position="129"/>
        <end position="147"/>
    </location>
</feature>
<dbReference type="EMBL" id="JARKIB010000003">
    <property type="protein sequence ID" value="KAJ7782774.1"/>
    <property type="molecule type" value="Genomic_DNA"/>
</dbReference>
<reference evidence="3" key="1">
    <citation type="submission" date="2023-03" db="EMBL/GenBank/DDBJ databases">
        <title>Massive genome expansion in bonnet fungi (Mycena s.s.) driven by repeated elements and novel gene families across ecological guilds.</title>
        <authorList>
            <consortium name="Lawrence Berkeley National Laboratory"/>
            <person name="Harder C.B."/>
            <person name="Miyauchi S."/>
            <person name="Viragh M."/>
            <person name="Kuo A."/>
            <person name="Thoen E."/>
            <person name="Andreopoulos B."/>
            <person name="Lu D."/>
            <person name="Skrede I."/>
            <person name="Drula E."/>
            <person name="Henrissat B."/>
            <person name="Morin E."/>
            <person name="Kohler A."/>
            <person name="Barry K."/>
            <person name="LaButti K."/>
            <person name="Morin E."/>
            <person name="Salamov A."/>
            <person name="Lipzen A."/>
            <person name="Mereny Z."/>
            <person name="Hegedus B."/>
            <person name="Baldrian P."/>
            <person name="Stursova M."/>
            <person name="Weitz H."/>
            <person name="Taylor A."/>
            <person name="Grigoriev I.V."/>
            <person name="Nagy L.G."/>
            <person name="Martin F."/>
            <person name="Kauserud H."/>
        </authorList>
    </citation>
    <scope>NUCLEOTIDE SEQUENCE</scope>
    <source>
        <strain evidence="3">CBHHK182m</strain>
    </source>
</reference>
<organism evidence="3 4">
    <name type="scientific">Mycena metata</name>
    <dbReference type="NCBI Taxonomy" id="1033252"/>
    <lineage>
        <taxon>Eukaryota</taxon>
        <taxon>Fungi</taxon>
        <taxon>Dikarya</taxon>
        <taxon>Basidiomycota</taxon>
        <taxon>Agaricomycotina</taxon>
        <taxon>Agaricomycetes</taxon>
        <taxon>Agaricomycetidae</taxon>
        <taxon>Agaricales</taxon>
        <taxon>Marasmiineae</taxon>
        <taxon>Mycenaceae</taxon>
        <taxon>Mycena</taxon>
    </lineage>
</organism>
<gene>
    <name evidence="3" type="ORF">B0H16DRAFT_1709613</name>
</gene>
<protein>
    <recommendedName>
        <fullName evidence="2">DUF6533 domain-containing protein</fullName>
    </recommendedName>
</protein>
<feature type="transmembrane region" description="Helical" evidence="1">
    <location>
        <begin position="202"/>
        <end position="227"/>
    </location>
</feature>
<comment type="caution">
    <text evidence="3">The sequence shown here is derived from an EMBL/GenBank/DDBJ whole genome shotgun (WGS) entry which is preliminary data.</text>
</comment>
<dbReference type="Pfam" id="PF20151">
    <property type="entry name" value="DUF6533"/>
    <property type="match status" value="1"/>
</dbReference>
<feature type="transmembrane region" description="Helical" evidence="1">
    <location>
        <begin position="95"/>
        <end position="117"/>
    </location>
</feature>
<feature type="transmembrane region" description="Helical" evidence="1">
    <location>
        <begin position="239"/>
        <end position="258"/>
    </location>
</feature>
<evidence type="ECO:0000259" key="2">
    <source>
        <dbReference type="Pfam" id="PF20151"/>
    </source>
</evidence>
<dbReference type="InterPro" id="IPR045340">
    <property type="entry name" value="DUF6533"/>
</dbReference>
<name>A0AAD7KDX1_9AGAR</name>
<sequence>MQNGPDVPDIAKAYATQVVYASSVGALAFLAYDIIITLDDEIRLVWPKPWGRMKFLFLFIRYIPLFVQISIVVLGCPELTPQFNFTSHDCFIWQVYQGVASVLIIVAVDYVLILRVSALYHDKPTIRRVVLAAFGLEFAGMCVGLGLSLPGIQFDDLCVVTSVSTTLLIYGGASISFQTFLFSLTAIKFARAVREGWGDTPLLALVMRDGTWAFLLIFAFVAAYASLYALKNHTFAGTLYGWILSVFSFAGYHVLLNLENHNYGPRLPTGRTSRTLTDDSFRFSTRVITEPTNNDLSMLDDLPG</sequence>
<feature type="transmembrane region" description="Helical" evidence="1">
    <location>
        <begin position="167"/>
        <end position="190"/>
    </location>
</feature>
<keyword evidence="1" id="KW-0472">Membrane</keyword>
<feature type="transmembrane region" description="Helical" evidence="1">
    <location>
        <begin position="55"/>
        <end position="75"/>
    </location>
</feature>